<evidence type="ECO:0000256" key="5">
    <source>
        <dbReference type="ARBA" id="ARBA00023242"/>
    </source>
</evidence>
<dbReference type="VEuPathDB" id="FungiDB:CC77DRAFT_729341"/>
<feature type="domain" description="Zn(2)-C6 fungal-type" evidence="7">
    <location>
        <begin position="273"/>
        <end position="301"/>
    </location>
</feature>
<evidence type="ECO:0000313" key="8">
    <source>
        <dbReference type="EMBL" id="OAG22412.1"/>
    </source>
</evidence>
<evidence type="ECO:0000256" key="3">
    <source>
        <dbReference type="ARBA" id="ARBA00023015"/>
    </source>
</evidence>
<feature type="compositionally biased region" description="Basic and acidic residues" evidence="6">
    <location>
        <begin position="338"/>
        <end position="354"/>
    </location>
</feature>
<reference evidence="8 9" key="1">
    <citation type="submission" date="2016-05" db="EMBL/GenBank/DDBJ databases">
        <title>Comparative analysis of secretome profiles of manganese(II)-oxidizing ascomycete fungi.</title>
        <authorList>
            <consortium name="DOE Joint Genome Institute"/>
            <person name="Zeiner C.A."/>
            <person name="Purvine S.O."/>
            <person name="Zink E.M."/>
            <person name="Wu S."/>
            <person name="Pasa-Tolic L."/>
            <person name="Chaput D.L."/>
            <person name="Haridas S."/>
            <person name="Grigoriev I.V."/>
            <person name="Santelli C.M."/>
            <person name="Hansel C.M."/>
        </authorList>
    </citation>
    <scope>NUCLEOTIDE SEQUENCE [LARGE SCALE GENOMIC DNA]</scope>
    <source>
        <strain evidence="8 9">SRC1lrK2f</strain>
    </source>
</reference>
<dbReference type="PANTHER" id="PTHR47338">
    <property type="entry name" value="ZN(II)2CYS6 TRANSCRIPTION FACTOR (EUROFUNG)-RELATED"/>
    <property type="match status" value="1"/>
</dbReference>
<dbReference type="GeneID" id="29118543"/>
<evidence type="ECO:0000256" key="4">
    <source>
        <dbReference type="ARBA" id="ARBA00023163"/>
    </source>
</evidence>
<dbReference type="Proteomes" id="UP000077248">
    <property type="component" value="Unassembled WGS sequence"/>
</dbReference>
<evidence type="ECO:0000256" key="2">
    <source>
        <dbReference type="ARBA" id="ARBA00022723"/>
    </source>
</evidence>
<dbReference type="GO" id="GO:0006351">
    <property type="term" value="P:DNA-templated transcription"/>
    <property type="evidence" value="ECO:0007669"/>
    <property type="project" value="InterPro"/>
</dbReference>
<feature type="compositionally biased region" description="Low complexity" evidence="6">
    <location>
        <begin position="133"/>
        <end position="152"/>
    </location>
</feature>
<dbReference type="CDD" id="cd00067">
    <property type="entry name" value="GAL4"/>
    <property type="match status" value="1"/>
</dbReference>
<dbReference type="AlphaFoldDB" id="A0A177DTR9"/>
<dbReference type="GO" id="GO:0003677">
    <property type="term" value="F:DNA binding"/>
    <property type="evidence" value="ECO:0007669"/>
    <property type="project" value="InterPro"/>
</dbReference>
<dbReference type="InterPro" id="IPR007219">
    <property type="entry name" value="XnlR_reg_dom"/>
</dbReference>
<dbReference type="InterPro" id="IPR001138">
    <property type="entry name" value="Zn2Cys6_DnaBD"/>
</dbReference>
<keyword evidence="4" id="KW-0804">Transcription</keyword>
<keyword evidence="5" id="KW-0539">Nucleus</keyword>
<feature type="region of interest" description="Disordered" evidence="6">
    <location>
        <begin position="126"/>
        <end position="152"/>
    </location>
</feature>
<dbReference type="GO" id="GO:0000981">
    <property type="term" value="F:DNA-binding transcription factor activity, RNA polymerase II-specific"/>
    <property type="evidence" value="ECO:0007669"/>
    <property type="project" value="InterPro"/>
</dbReference>
<dbReference type="CDD" id="cd12148">
    <property type="entry name" value="fungal_TF_MHR"/>
    <property type="match status" value="1"/>
</dbReference>
<dbReference type="Gene3D" id="4.10.240.10">
    <property type="entry name" value="Zn(2)-C6 fungal-type DNA-binding domain"/>
    <property type="match status" value="1"/>
</dbReference>
<evidence type="ECO:0000256" key="1">
    <source>
        <dbReference type="ARBA" id="ARBA00004123"/>
    </source>
</evidence>
<evidence type="ECO:0000313" key="9">
    <source>
        <dbReference type="Proteomes" id="UP000077248"/>
    </source>
</evidence>
<feature type="compositionally biased region" description="Polar residues" evidence="6">
    <location>
        <begin position="307"/>
        <end position="337"/>
    </location>
</feature>
<dbReference type="SMART" id="SM00066">
    <property type="entry name" value="GAL4"/>
    <property type="match status" value="1"/>
</dbReference>
<keyword evidence="9" id="KW-1185">Reference proteome</keyword>
<dbReference type="Pfam" id="PF00172">
    <property type="entry name" value="Zn_clus"/>
    <property type="match status" value="1"/>
</dbReference>
<dbReference type="Pfam" id="PF04082">
    <property type="entry name" value="Fungal_trans"/>
    <property type="match status" value="1"/>
</dbReference>
<dbReference type="PROSITE" id="PS00463">
    <property type="entry name" value="ZN2_CY6_FUNGAL_1"/>
    <property type="match status" value="1"/>
</dbReference>
<accession>A0A177DTR9</accession>
<dbReference type="SUPFAM" id="SSF57701">
    <property type="entry name" value="Zn2/Cys6 DNA-binding domain"/>
    <property type="match status" value="1"/>
</dbReference>
<dbReference type="RefSeq" id="XP_018387833.1">
    <property type="nucleotide sequence ID" value="XM_018532949.1"/>
</dbReference>
<dbReference type="PROSITE" id="PS50048">
    <property type="entry name" value="ZN2_CY6_FUNGAL_2"/>
    <property type="match status" value="1"/>
</dbReference>
<keyword evidence="3" id="KW-0805">Transcription regulation</keyword>
<dbReference type="InterPro" id="IPR050815">
    <property type="entry name" value="TF_fung"/>
</dbReference>
<evidence type="ECO:0000259" key="7">
    <source>
        <dbReference type="PROSITE" id="PS50048"/>
    </source>
</evidence>
<comment type="subcellular location">
    <subcellularLocation>
        <location evidence="1">Nucleus</location>
    </subcellularLocation>
</comment>
<sequence>MLLNMSRPPSIPSHSGPPPSYSPYPPHHASSSRPEIIAPSQHIRPRDSSGSHNNAQQLPSLRTLLEPELLDKKSSDPSLRAGGAPALYNHSGRYGSSSPTLKRRHEYDGYFHGHPEHNAIASQTPYHHRQPLSGTNATPSTSSSTPGSGFGVSRVDLQRRESFAHPSQHDLVGNGHRQVSLMSDATGTMTAHSSQQELGFDPNRPVRMRRLEGSSRAPVRSSRCVGQRDIPGEGPCYVYEDGTYCRAIIDGEAVNPSWGITKAGKPRKRLAQACLTCREKKIKCEPGYPKCHQCSKSQRVCRGGLNQSNASGETSPSNSAPLFKNPSSEVLSPAATSDRNKAPGELRDSSRKVDTWNAGTPFRSRKFRPNTATDPRDMSVQSYDSDWSGSANDQGSGDPVRGSYSDYLALQWEQDPFETDPGLTMRLLDLYFLHAGSATYAMFPRRPFLAWVENNRDKSQDHLMLLYSVLAMGSLFSAGEDRGALGKKFTAVASYAAEKRFGKFSLQLCQTRLMLALYNFARGKSQEAWDYCGAGLRALIALKLNSEEGIKELADSNADLDYGFDRQTYAECCRRTFWSGFLMDVSHDIVDTPTSVDMLQQQRYNGFFGGTPFVINLEDAFVKLPCLDSMYDASTPCDAPFFDEELLSASAIPHSVLGNTAYLCLISALWGDVLTFTSRAARRPDSAYEQHYDIFYTKMNEKLNAWHDMLPENLHYTPQNLDKGFADGYAGTFLSMHALYYATIIRLNRQVRVNVLPVDKIRRNLERSIRMASNFLSMMLSQAPVNRHRRPTPTVAPEFSFSTPFPGYVLMLSVDVLTSAGLVSSLPTFIETLNTTLTCIDELTGFWASAKAQQKMISNRIKQLTEIAAQEGQGIRNGNYGKFWRISNSLETAFGNDDALYKTEDQLLFGVVGQLTGQ</sequence>
<keyword evidence="2" id="KW-0479">Metal-binding</keyword>
<feature type="region of interest" description="Disordered" evidence="6">
    <location>
        <begin position="307"/>
        <end position="400"/>
    </location>
</feature>
<feature type="compositionally biased region" description="Pro residues" evidence="6">
    <location>
        <begin position="9"/>
        <end position="26"/>
    </location>
</feature>
<dbReference type="GO" id="GO:0008270">
    <property type="term" value="F:zinc ion binding"/>
    <property type="evidence" value="ECO:0007669"/>
    <property type="project" value="InterPro"/>
</dbReference>
<protein>
    <recommendedName>
        <fullName evidence="7">Zn(2)-C6 fungal-type domain-containing protein</fullName>
    </recommendedName>
</protein>
<evidence type="ECO:0000256" key="6">
    <source>
        <dbReference type="SAM" id="MobiDB-lite"/>
    </source>
</evidence>
<organism evidence="8 9">
    <name type="scientific">Alternaria alternata</name>
    <name type="common">Alternaria rot fungus</name>
    <name type="synonym">Torula alternata</name>
    <dbReference type="NCBI Taxonomy" id="5599"/>
    <lineage>
        <taxon>Eukaryota</taxon>
        <taxon>Fungi</taxon>
        <taxon>Dikarya</taxon>
        <taxon>Ascomycota</taxon>
        <taxon>Pezizomycotina</taxon>
        <taxon>Dothideomycetes</taxon>
        <taxon>Pleosporomycetidae</taxon>
        <taxon>Pleosporales</taxon>
        <taxon>Pleosporineae</taxon>
        <taxon>Pleosporaceae</taxon>
        <taxon>Alternaria</taxon>
        <taxon>Alternaria sect. Alternaria</taxon>
        <taxon>Alternaria alternata complex</taxon>
    </lineage>
</organism>
<dbReference type="InterPro" id="IPR036864">
    <property type="entry name" value="Zn2-C6_fun-type_DNA-bd_sf"/>
</dbReference>
<gene>
    <name evidence="8" type="ORF">CC77DRAFT_729341</name>
</gene>
<feature type="compositionally biased region" description="Polar residues" evidence="6">
    <location>
        <begin position="379"/>
        <end position="395"/>
    </location>
</feature>
<dbReference type="GO" id="GO:0005634">
    <property type="term" value="C:nucleus"/>
    <property type="evidence" value="ECO:0007669"/>
    <property type="project" value="UniProtKB-SubCell"/>
</dbReference>
<feature type="compositionally biased region" description="Polar residues" evidence="6">
    <location>
        <begin position="50"/>
        <end position="60"/>
    </location>
</feature>
<dbReference type="EMBL" id="KV441474">
    <property type="protein sequence ID" value="OAG22412.1"/>
    <property type="molecule type" value="Genomic_DNA"/>
</dbReference>
<feature type="region of interest" description="Disordered" evidence="6">
    <location>
        <begin position="1"/>
        <end position="103"/>
    </location>
</feature>
<proteinExistence type="predicted"/>
<dbReference type="OMA" id="MLLYSMM"/>
<dbReference type="PANTHER" id="PTHR47338:SF11">
    <property type="entry name" value="ZN(II)2CYS6 TRANSCRIPTION FACTOR (EUROFUNG)"/>
    <property type="match status" value="1"/>
</dbReference>
<dbReference type="KEGG" id="aalt:CC77DRAFT_729341"/>
<name>A0A177DTR9_ALTAL</name>